<comment type="caution">
    <text evidence="4">The sequence shown here is derived from an EMBL/GenBank/DDBJ whole genome shotgun (WGS) entry which is preliminary data.</text>
</comment>
<dbReference type="Gene3D" id="3.40.50.720">
    <property type="entry name" value="NAD(P)-binding Rossmann-like Domain"/>
    <property type="match status" value="1"/>
</dbReference>
<evidence type="ECO:0000313" key="4">
    <source>
        <dbReference type="EMBL" id="KAF4982043.1"/>
    </source>
</evidence>
<dbReference type="PRINTS" id="PR00080">
    <property type="entry name" value="SDRFAMILY"/>
</dbReference>
<proteinExistence type="inferred from homology"/>
<comment type="similarity">
    <text evidence="1">Belongs to the short-chain dehydrogenases/reductases (SDR) family.</text>
</comment>
<reference evidence="4" key="1">
    <citation type="journal article" date="2020" name="BMC Genomics">
        <title>Correction to: Identification and distribution of gene clusters required for synthesis of sphingolipid metabolism inhibitors in diverse species of the filamentous fungus Fusarium.</title>
        <authorList>
            <person name="Kim H.S."/>
            <person name="Lohmar J.M."/>
            <person name="Busman M."/>
            <person name="Brown D.W."/>
            <person name="Naumann T.A."/>
            <person name="Divon H.H."/>
            <person name="Lysoe E."/>
            <person name="Uhlig S."/>
            <person name="Proctor R.H."/>
        </authorList>
    </citation>
    <scope>NUCLEOTIDE SEQUENCE</scope>
    <source>
        <strain evidence="4">NRRL 22465</strain>
    </source>
</reference>
<evidence type="ECO:0000256" key="2">
    <source>
        <dbReference type="ARBA" id="ARBA00022857"/>
    </source>
</evidence>
<reference evidence="4" key="2">
    <citation type="submission" date="2020-05" db="EMBL/GenBank/DDBJ databases">
        <authorList>
            <person name="Kim H.-S."/>
            <person name="Proctor R.H."/>
            <person name="Brown D.W."/>
        </authorList>
    </citation>
    <scope>NUCLEOTIDE SEQUENCE</scope>
    <source>
        <strain evidence="4">NRRL 22465</strain>
    </source>
</reference>
<evidence type="ECO:0000256" key="3">
    <source>
        <dbReference type="ARBA" id="ARBA00023002"/>
    </source>
</evidence>
<dbReference type="InterPro" id="IPR036291">
    <property type="entry name" value="NAD(P)-bd_dom_sf"/>
</dbReference>
<evidence type="ECO:0000313" key="5">
    <source>
        <dbReference type="Proteomes" id="UP000635477"/>
    </source>
</evidence>
<dbReference type="InterPro" id="IPR052178">
    <property type="entry name" value="Sec_Metab_Biosynth_SDR"/>
</dbReference>
<dbReference type="PROSITE" id="PS00061">
    <property type="entry name" value="ADH_SHORT"/>
    <property type="match status" value="1"/>
</dbReference>
<dbReference type="Pfam" id="PF13561">
    <property type="entry name" value="adh_short_C2"/>
    <property type="match status" value="1"/>
</dbReference>
<dbReference type="PANTHER" id="PTHR43618:SF12">
    <property type="entry name" value="OXIDOREDUCTASE, SHORT-CHAIN DEHYDROGENASE_REDUCTASE FAMILY (AFU_ORTHOLOGUE AFUA_1G14540)"/>
    <property type="match status" value="1"/>
</dbReference>
<dbReference type="SUPFAM" id="SSF51735">
    <property type="entry name" value="NAD(P)-binding Rossmann-fold domains"/>
    <property type="match status" value="1"/>
</dbReference>
<dbReference type="InterPro" id="IPR002347">
    <property type="entry name" value="SDR_fam"/>
</dbReference>
<evidence type="ECO:0000256" key="1">
    <source>
        <dbReference type="ARBA" id="ARBA00006484"/>
    </source>
</evidence>
<dbReference type="PRINTS" id="PR00081">
    <property type="entry name" value="GDHRDH"/>
</dbReference>
<gene>
    <name evidence="4" type="ORF">FZEAL_2293</name>
</gene>
<sequence>MAEAQLEDFPSLFSLKGKVAVVTGGSRGLGLHAASAFLQSGASKVFISSRKAAACEEACKALNALPNRAPGALAISVPADSSTLAGVESLLAQVKEHTDRVDILMANAGATWGESFDTHPDSAFSKVMDLNVKAVFNTIRLFTPLLQKSPTLRDPSRVIITSSVAGLGVGTVGQQGTYGYSASKAAVLHLGRNLAMELGPRHITVNSICPGFFPTKMANGLMEMAGGADELGKSNPMRRLGMPEDIAGVVVYLASRAGSHVNGESVAIDGGAMWQKGELMVAPSAKL</sequence>
<protein>
    <submittedName>
        <fullName evidence="4">Uncharacterized protein</fullName>
    </submittedName>
</protein>
<dbReference type="InterPro" id="IPR020904">
    <property type="entry name" value="Sc_DH/Rdtase_CS"/>
</dbReference>
<dbReference type="GO" id="GO:0016491">
    <property type="term" value="F:oxidoreductase activity"/>
    <property type="evidence" value="ECO:0007669"/>
    <property type="project" value="UniProtKB-KW"/>
</dbReference>
<keyword evidence="5" id="KW-1185">Reference proteome</keyword>
<dbReference type="EMBL" id="JABEYC010000137">
    <property type="protein sequence ID" value="KAF4982043.1"/>
    <property type="molecule type" value="Genomic_DNA"/>
</dbReference>
<dbReference type="PANTHER" id="PTHR43618">
    <property type="entry name" value="7-ALPHA-HYDROXYSTEROID DEHYDROGENASE"/>
    <property type="match status" value="1"/>
</dbReference>
<dbReference type="Proteomes" id="UP000635477">
    <property type="component" value="Unassembled WGS sequence"/>
</dbReference>
<keyword evidence="2" id="KW-0521">NADP</keyword>
<dbReference type="AlphaFoldDB" id="A0A8H4URS2"/>
<name>A0A8H4URS2_9HYPO</name>
<organism evidence="4 5">
    <name type="scientific">Fusarium zealandicum</name>
    <dbReference type="NCBI Taxonomy" id="1053134"/>
    <lineage>
        <taxon>Eukaryota</taxon>
        <taxon>Fungi</taxon>
        <taxon>Dikarya</taxon>
        <taxon>Ascomycota</taxon>
        <taxon>Pezizomycotina</taxon>
        <taxon>Sordariomycetes</taxon>
        <taxon>Hypocreomycetidae</taxon>
        <taxon>Hypocreales</taxon>
        <taxon>Nectriaceae</taxon>
        <taxon>Fusarium</taxon>
        <taxon>Fusarium staphyleae species complex</taxon>
    </lineage>
</organism>
<accession>A0A8H4URS2</accession>
<keyword evidence="3" id="KW-0560">Oxidoreductase</keyword>
<dbReference type="OrthoDB" id="294295at2759"/>
<dbReference type="FunFam" id="3.40.50.720:FF:000084">
    <property type="entry name" value="Short-chain dehydrogenase reductase"/>
    <property type="match status" value="1"/>
</dbReference>